<feature type="transmembrane region" description="Helical" evidence="1">
    <location>
        <begin position="42"/>
        <end position="62"/>
    </location>
</feature>
<dbReference type="Proteomes" id="UP000019494">
    <property type="component" value="Unassembled WGS sequence"/>
</dbReference>
<comment type="caution">
    <text evidence="2">The sequence shown here is derived from an EMBL/GenBank/DDBJ whole genome shotgun (WGS) entry which is preliminary data.</text>
</comment>
<keyword evidence="3" id="KW-1185">Reference proteome</keyword>
<reference evidence="3" key="1">
    <citation type="submission" date="2013-08" db="EMBL/GenBank/DDBJ databases">
        <title>Intrasporangium oryzae NRRL B-24470.</title>
        <authorList>
            <person name="Liu H."/>
            <person name="Wang G."/>
        </authorList>
    </citation>
    <scope>NUCLEOTIDE SEQUENCE [LARGE SCALE GENOMIC DNA]</scope>
    <source>
        <strain evidence="3">Q5-1</strain>
    </source>
</reference>
<dbReference type="RefSeq" id="WP_034713402.1">
    <property type="nucleotide sequence ID" value="NZ_AWQS01000013.1"/>
</dbReference>
<keyword evidence="1" id="KW-1133">Transmembrane helix</keyword>
<feature type="transmembrane region" description="Helical" evidence="1">
    <location>
        <begin position="83"/>
        <end position="101"/>
    </location>
</feature>
<dbReference type="EMBL" id="AWQS01000013">
    <property type="protein sequence ID" value="EWT07380.1"/>
    <property type="molecule type" value="Genomic_DNA"/>
</dbReference>
<dbReference type="Pfam" id="PF11377">
    <property type="entry name" value="DUF3180"/>
    <property type="match status" value="1"/>
</dbReference>
<evidence type="ECO:0000256" key="1">
    <source>
        <dbReference type="SAM" id="Phobius"/>
    </source>
</evidence>
<name>W9GMN9_9MICO</name>
<dbReference type="OrthoDB" id="4872419at2"/>
<feature type="transmembrane region" description="Helical" evidence="1">
    <location>
        <begin position="12"/>
        <end position="30"/>
    </location>
</feature>
<feature type="transmembrane region" description="Helical" evidence="1">
    <location>
        <begin position="121"/>
        <end position="140"/>
    </location>
</feature>
<keyword evidence="1" id="KW-0812">Transmembrane</keyword>
<sequence>MRPREGLRVTTLVIVALVALIIGWVVMKWWVSGAHAVPEPGWVGLAVMAFLGGGVLVAGFQVKQVRDGRGQTAMSPMRAARTLVLGQAAALTGAVLTGWYASNALILLPDIDVASQLARLWPLLAHLGVAILLCVAGMVTQSMCRIKPPKHKDDDEDDEGRD</sequence>
<proteinExistence type="predicted"/>
<evidence type="ECO:0000313" key="2">
    <source>
        <dbReference type="EMBL" id="EWT07380.1"/>
    </source>
</evidence>
<evidence type="ECO:0000313" key="3">
    <source>
        <dbReference type="Proteomes" id="UP000019494"/>
    </source>
</evidence>
<evidence type="ECO:0008006" key="4">
    <source>
        <dbReference type="Google" id="ProtNLM"/>
    </source>
</evidence>
<dbReference type="AlphaFoldDB" id="W9GMN9"/>
<keyword evidence="1" id="KW-0472">Membrane</keyword>
<dbReference type="InterPro" id="IPR021517">
    <property type="entry name" value="DUF3180"/>
</dbReference>
<organism evidence="2 3">
    <name type="scientific">Intrasporangium chromatireducens Q5-1</name>
    <dbReference type="NCBI Taxonomy" id="584657"/>
    <lineage>
        <taxon>Bacteria</taxon>
        <taxon>Bacillati</taxon>
        <taxon>Actinomycetota</taxon>
        <taxon>Actinomycetes</taxon>
        <taxon>Micrococcales</taxon>
        <taxon>Intrasporangiaceae</taxon>
        <taxon>Intrasporangium</taxon>
    </lineage>
</organism>
<accession>W9GMN9</accession>
<gene>
    <name evidence="2" type="ORF">N864_07790</name>
</gene>
<protein>
    <recommendedName>
        <fullName evidence="4">DUF3180 domain-containing protein</fullName>
    </recommendedName>
</protein>